<dbReference type="EMBL" id="GBRH01205656">
    <property type="protein sequence ID" value="JAD92239.1"/>
    <property type="molecule type" value="Transcribed_RNA"/>
</dbReference>
<sequence length="20" mass="2137">MSNIHDSFDSIVDGAISLTD</sequence>
<dbReference type="AlphaFoldDB" id="A0A0A9DUL0"/>
<protein>
    <submittedName>
        <fullName evidence="1">Uncharacterized protein</fullName>
    </submittedName>
</protein>
<name>A0A0A9DUL0_ARUDO</name>
<organism evidence="1">
    <name type="scientific">Arundo donax</name>
    <name type="common">Giant reed</name>
    <name type="synonym">Donax arundinaceus</name>
    <dbReference type="NCBI Taxonomy" id="35708"/>
    <lineage>
        <taxon>Eukaryota</taxon>
        <taxon>Viridiplantae</taxon>
        <taxon>Streptophyta</taxon>
        <taxon>Embryophyta</taxon>
        <taxon>Tracheophyta</taxon>
        <taxon>Spermatophyta</taxon>
        <taxon>Magnoliopsida</taxon>
        <taxon>Liliopsida</taxon>
        <taxon>Poales</taxon>
        <taxon>Poaceae</taxon>
        <taxon>PACMAD clade</taxon>
        <taxon>Arundinoideae</taxon>
        <taxon>Arundineae</taxon>
        <taxon>Arundo</taxon>
    </lineage>
</organism>
<accession>A0A0A9DUL0</accession>
<proteinExistence type="predicted"/>
<evidence type="ECO:0000313" key="1">
    <source>
        <dbReference type="EMBL" id="JAD92239.1"/>
    </source>
</evidence>
<reference evidence="1" key="2">
    <citation type="journal article" date="2015" name="Data Brief">
        <title>Shoot transcriptome of the giant reed, Arundo donax.</title>
        <authorList>
            <person name="Barrero R.A."/>
            <person name="Guerrero F.D."/>
            <person name="Moolhuijzen P."/>
            <person name="Goolsby J.A."/>
            <person name="Tidwell J."/>
            <person name="Bellgard S.E."/>
            <person name="Bellgard M.I."/>
        </authorList>
    </citation>
    <scope>NUCLEOTIDE SEQUENCE</scope>
    <source>
        <tissue evidence="1">Shoot tissue taken approximately 20 cm above the soil surface</tissue>
    </source>
</reference>
<reference evidence="1" key="1">
    <citation type="submission" date="2014-09" db="EMBL/GenBank/DDBJ databases">
        <authorList>
            <person name="Magalhaes I.L.F."/>
            <person name="Oliveira U."/>
            <person name="Santos F.R."/>
            <person name="Vidigal T.H.D.A."/>
            <person name="Brescovit A.D."/>
            <person name="Santos A.J."/>
        </authorList>
    </citation>
    <scope>NUCLEOTIDE SEQUENCE</scope>
    <source>
        <tissue evidence="1">Shoot tissue taken approximately 20 cm above the soil surface</tissue>
    </source>
</reference>